<dbReference type="RefSeq" id="XP_018288305.1">
    <property type="nucleotide sequence ID" value="XM_018432164.1"/>
</dbReference>
<feature type="region of interest" description="Disordered" evidence="1">
    <location>
        <begin position="563"/>
        <end position="616"/>
    </location>
</feature>
<dbReference type="VEuPathDB" id="FungiDB:PHYBLDRAFT_148812"/>
<dbReference type="InParanoid" id="A0A167LEB2"/>
<proteinExistence type="predicted"/>
<gene>
    <name evidence="3" type="ORF">PHYBLDRAFT_148812</name>
</gene>
<reference evidence="4" key="1">
    <citation type="submission" date="2015-06" db="EMBL/GenBank/DDBJ databases">
        <title>Expansion of signal transduction pathways in fungi by whole-genome duplication.</title>
        <authorList>
            <consortium name="DOE Joint Genome Institute"/>
            <person name="Corrochano L.M."/>
            <person name="Kuo A."/>
            <person name="Marcet-Houben M."/>
            <person name="Polaino S."/>
            <person name="Salamov A."/>
            <person name="Villalobos J.M."/>
            <person name="Alvarez M.I."/>
            <person name="Avalos J."/>
            <person name="Benito E.P."/>
            <person name="Benoit I."/>
            <person name="Burger G."/>
            <person name="Camino L.P."/>
            <person name="Canovas D."/>
            <person name="Cerda-Olmedo E."/>
            <person name="Cheng J.-F."/>
            <person name="Dominguez A."/>
            <person name="Elias M."/>
            <person name="Eslava A.P."/>
            <person name="Glaser F."/>
            <person name="Grimwood J."/>
            <person name="Gutierrez G."/>
            <person name="Heitman J."/>
            <person name="Henrissat B."/>
            <person name="Iturriaga E.A."/>
            <person name="Lang B.F."/>
            <person name="Lavin J.L."/>
            <person name="Lee S."/>
            <person name="Li W."/>
            <person name="Lindquist E."/>
            <person name="Lopez-Garcia S."/>
            <person name="Luque E.M."/>
            <person name="Marcos A.T."/>
            <person name="Martin J."/>
            <person name="McCluskey K."/>
            <person name="Medina H.R."/>
            <person name="Miralles-Duran A."/>
            <person name="Miyazaki A."/>
            <person name="Munoz-Torres E."/>
            <person name="Oguiza J.A."/>
            <person name="Ohm R."/>
            <person name="Olmedo M."/>
            <person name="Orejas M."/>
            <person name="Ortiz-Castellanos L."/>
            <person name="Pisabarro A.G."/>
            <person name="Rodriguez-Romero J."/>
            <person name="Ruiz-Herrera J."/>
            <person name="Ruiz-Vazquez R."/>
            <person name="Sanz C."/>
            <person name="Schackwitz W."/>
            <person name="Schmutz J."/>
            <person name="Shahriari M."/>
            <person name="Shelest E."/>
            <person name="Silva-Franco F."/>
            <person name="Soanes D."/>
            <person name="Syed K."/>
            <person name="Tagua V.G."/>
            <person name="Talbot N.J."/>
            <person name="Thon M."/>
            <person name="De vries R.P."/>
            <person name="Wiebenga A."/>
            <person name="Yadav J.S."/>
            <person name="Braun E.L."/>
            <person name="Baker S."/>
            <person name="Garre V."/>
            <person name="Horwitz B."/>
            <person name="Torres-Martinez S."/>
            <person name="Idnurm A."/>
            <person name="Herrera-Estrella A."/>
            <person name="Gabaldon T."/>
            <person name="Grigoriev I.V."/>
        </authorList>
    </citation>
    <scope>NUCLEOTIDE SEQUENCE [LARGE SCALE GENOMIC DNA]</scope>
    <source>
        <strain evidence="4">NRRL 1555(-)</strain>
    </source>
</reference>
<keyword evidence="4" id="KW-1185">Reference proteome</keyword>
<evidence type="ECO:0000313" key="4">
    <source>
        <dbReference type="Proteomes" id="UP000077315"/>
    </source>
</evidence>
<dbReference type="AlphaFoldDB" id="A0A167LEB2"/>
<evidence type="ECO:0000313" key="3">
    <source>
        <dbReference type="EMBL" id="OAD70265.1"/>
    </source>
</evidence>
<evidence type="ECO:0000256" key="2">
    <source>
        <dbReference type="SAM" id="Phobius"/>
    </source>
</evidence>
<feature type="transmembrane region" description="Helical" evidence="2">
    <location>
        <begin position="355"/>
        <end position="377"/>
    </location>
</feature>
<sequence>MACFAARTFGCLGFEIQKKPAKLPTLKLNSLLARGLSQKFINVGIVLRANDGSSFRIRSLAGVVGLLEHGNPNTTCMAYCPELHRTEKLVTVGRGTTSIVMALLFLVYLGYLIRQIALDIPLLRISTENLPNIYPAPDIEICAQNTTVRIVRCDITHADWTVKPLENCYDKIRIGTTQLMGSSFCNLFEANGTLNYWISQDVPPNNDVIRRIDIYWRVDSVVNATAASLSVPALSIQLYSPSFNRWTIDPTKLIPQQVQPFADMVLGAYRATSYMNTTSALFFVPGKYKAIMPNDPASIIGFDPKFKDIITLATNQNNWPLHDNPFLANDTYHGFFTVQPSHASMEVRTEQRQHTALAGIALAGGAYGVLTTIYILFFGMTRLTPWGLVHHIPVMMSRGKERIRRKSHPADEEHQLYENDMKSHLPWFMRKHLFKDSDSSSDESQDDIELKNQSSHIETTHPHHTIKDSDSEQFLLNSNSHNVESRERDIGAFSMAGSVVIPLSDKDNDIDRSNYNHKVEELNEHWQQRCQELDYRVEELEMILSEYFLNTEYLDQIRQKNRANTNNARKRSSVAGWNSGGTRLTGRDHMSGQPELRAFHKPSESTEGIAEWTSDGIAPVRTHTVTSLNQTNKD</sequence>
<accession>A0A167LEB2</accession>
<dbReference type="EMBL" id="KV440989">
    <property type="protein sequence ID" value="OAD70265.1"/>
    <property type="molecule type" value="Genomic_DNA"/>
</dbReference>
<dbReference type="OrthoDB" id="2339353at2759"/>
<feature type="transmembrane region" description="Helical" evidence="2">
    <location>
        <begin position="95"/>
        <end position="113"/>
    </location>
</feature>
<name>A0A167LEB2_PHYB8</name>
<keyword evidence="2" id="KW-0812">Transmembrane</keyword>
<keyword evidence="2" id="KW-0472">Membrane</keyword>
<organism evidence="3 4">
    <name type="scientific">Phycomyces blakesleeanus (strain ATCC 8743b / DSM 1359 / FGSC 10004 / NBRC 33097 / NRRL 1555)</name>
    <dbReference type="NCBI Taxonomy" id="763407"/>
    <lineage>
        <taxon>Eukaryota</taxon>
        <taxon>Fungi</taxon>
        <taxon>Fungi incertae sedis</taxon>
        <taxon>Mucoromycota</taxon>
        <taxon>Mucoromycotina</taxon>
        <taxon>Mucoromycetes</taxon>
        <taxon>Mucorales</taxon>
        <taxon>Phycomycetaceae</taxon>
        <taxon>Phycomyces</taxon>
    </lineage>
</organism>
<dbReference type="Proteomes" id="UP000077315">
    <property type="component" value="Unassembled WGS sequence"/>
</dbReference>
<keyword evidence="2" id="KW-1133">Transmembrane helix</keyword>
<protein>
    <submittedName>
        <fullName evidence="3">Uncharacterized protein</fullName>
    </submittedName>
</protein>
<evidence type="ECO:0000256" key="1">
    <source>
        <dbReference type="SAM" id="MobiDB-lite"/>
    </source>
</evidence>
<dbReference type="GeneID" id="28993070"/>